<accession>A0A6P6N6R0</accession>
<feature type="chain" id="PRO_5027804404" evidence="3">
    <location>
        <begin position="19"/>
        <end position="261"/>
    </location>
</feature>
<dbReference type="PANTHER" id="PTHR46838">
    <property type="entry name" value="TUMOR NECROSIS FACTOR RECEPTOR SUPERFAMILY MEMBER 14"/>
    <property type="match status" value="1"/>
</dbReference>
<dbReference type="PANTHER" id="PTHR46838:SF1">
    <property type="entry name" value="TUMOR NECROSIS FACTOR RECEPTOR SUPERFAMILY MEMBER 14"/>
    <property type="match status" value="1"/>
</dbReference>
<dbReference type="Pfam" id="PF00020">
    <property type="entry name" value="TNFR_c6"/>
    <property type="match status" value="2"/>
</dbReference>
<dbReference type="AlphaFoldDB" id="A0A6P6N6R0"/>
<feature type="domain" description="TNFR-Cys" evidence="4">
    <location>
        <begin position="63"/>
        <end position="105"/>
    </location>
</feature>
<evidence type="ECO:0000313" key="5">
    <source>
        <dbReference type="Proteomes" id="UP000515129"/>
    </source>
</evidence>
<dbReference type="Gene3D" id="2.10.50.10">
    <property type="entry name" value="Tumor Necrosis Factor Receptor, subunit A, domain 2"/>
    <property type="match status" value="3"/>
</dbReference>
<feature type="signal peptide" evidence="3">
    <location>
        <begin position="1"/>
        <end position="18"/>
    </location>
</feature>
<keyword evidence="2" id="KW-0812">Transmembrane</keyword>
<dbReference type="CDD" id="cd13405">
    <property type="entry name" value="TNFRSF14_teleost"/>
    <property type="match status" value="1"/>
</dbReference>
<feature type="repeat" description="TNFR-Cys" evidence="1">
    <location>
        <begin position="63"/>
        <end position="105"/>
    </location>
</feature>
<dbReference type="OrthoDB" id="10031141at2759"/>
<dbReference type="GO" id="GO:0050830">
    <property type="term" value="P:defense response to Gram-positive bacterium"/>
    <property type="evidence" value="ECO:0007669"/>
    <property type="project" value="TreeGrafter"/>
</dbReference>
<dbReference type="GO" id="GO:2000406">
    <property type="term" value="P:positive regulation of T cell migration"/>
    <property type="evidence" value="ECO:0007669"/>
    <property type="project" value="TreeGrafter"/>
</dbReference>
<dbReference type="GO" id="GO:0007165">
    <property type="term" value="P:signal transduction"/>
    <property type="evidence" value="ECO:0007669"/>
    <property type="project" value="InterPro"/>
</dbReference>
<evidence type="ECO:0000313" key="6">
    <source>
        <dbReference type="RefSeq" id="XP_026104860.1"/>
    </source>
</evidence>
<reference evidence="6" key="1">
    <citation type="submission" date="2025-08" db="UniProtKB">
        <authorList>
            <consortium name="RefSeq"/>
        </authorList>
    </citation>
    <scope>IDENTIFICATION</scope>
    <source>
        <strain evidence="6">Wakin</strain>
        <tissue evidence="6">Muscle</tissue>
    </source>
</reference>
<dbReference type="PROSITE" id="PS00652">
    <property type="entry name" value="TNFR_NGFR_1"/>
    <property type="match status" value="1"/>
</dbReference>
<keyword evidence="2" id="KW-0472">Membrane</keyword>
<evidence type="ECO:0000259" key="4">
    <source>
        <dbReference type="PROSITE" id="PS50050"/>
    </source>
</evidence>
<dbReference type="GO" id="GO:0004888">
    <property type="term" value="F:transmembrane signaling receptor activity"/>
    <property type="evidence" value="ECO:0007669"/>
    <property type="project" value="InterPro"/>
</dbReference>
<dbReference type="FunFam" id="2.10.50.10:FF:000007">
    <property type="entry name" value="TNF receptor superfamily member 14"/>
    <property type="match status" value="1"/>
</dbReference>
<evidence type="ECO:0000256" key="1">
    <source>
        <dbReference type="PROSITE-ProRule" id="PRU00206"/>
    </source>
</evidence>
<dbReference type="InterPro" id="IPR008063">
    <property type="entry name" value="Fas_rcpt"/>
</dbReference>
<keyword evidence="1" id="KW-1015">Disulfide bond</keyword>
<dbReference type="KEGG" id="caua:113076426"/>
<dbReference type="RefSeq" id="XP_026104860.1">
    <property type="nucleotide sequence ID" value="XM_026249075.1"/>
</dbReference>
<dbReference type="GO" id="GO:0046642">
    <property type="term" value="P:negative regulation of alpha-beta T cell proliferation"/>
    <property type="evidence" value="ECO:0007669"/>
    <property type="project" value="TreeGrafter"/>
</dbReference>
<dbReference type="CTD" id="8764"/>
<name>A0A6P6N6R0_CARAU</name>
<dbReference type="PROSITE" id="PS50050">
    <property type="entry name" value="TNFR_NGFR_2"/>
    <property type="match status" value="1"/>
</dbReference>
<organism evidence="5 6">
    <name type="scientific">Carassius auratus</name>
    <name type="common">Goldfish</name>
    <dbReference type="NCBI Taxonomy" id="7957"/>
    <lineage>
        <taxon>Eukaryota</taxon>
        <taxon>Metazoa</taxon>
        <taxon>Chordata</taxon>
        <taxon>Craniata</taxon>
        <taxon>Vertebrata</taxon>
        <taxon>Euteleostomi</taxon>
        <taxon>Actinopterygii</taxon>
        <taxon>Neopterygii</taxon>
        <taxon>Teleostei</taxon>
        <taxon>Ostariophysi</taxon>
        <taxon>Cypriniformes</taxon>
        <taxon>Cyprinidae</taxon>
        <taxon>Cyprininae</taxon>
        <taxon>Carassius</taxon>
    </lineage>
</organism>
<dbReference type="GO" id="GO:0002720">
    <property type="term" value="P:positive regulation of cytokine production involved in immune response"/>
    <property type="evidence" value="ECO:0007669"/>
    <property type="project" value="TreeGrafter"/>
</dbReference>
<dbReference type="PRINTS" id="PR01680">
    <property type="entry name" value="TNFACTORR6"/>
</dbReference>
<dbReference type="Proteomes" id="UP000515129">
    <property type="component" value="Unplaced"/>
</dbReference>
<dbReference type="InterPro" id="IPR001368">
    <property type="entry name" value="TNFR/NGFR_Cys_rich_reg"/>
</dbReference>
<comment type="caution">
    <text evidence="1">Lacks conserved residue(s) required for the propagation of feature annotation.</text>
</comment>
<dbReference type="FunFam" id="2.10.50.10:FF:000088">
    <property type="entry name" value="Si:ch211-261n11.7"/>
    <property type="match status" value="1"/>
</dbReference>
<evidence type="ECO:0000256" key="3">
    <source>
        <dbReference type="SAM" id="SignalP"/>
    </source>
</evidence>
<feature type="transmembrane region" description="Helical" evidence="2">
    <location>
        <begin position="195"/>
        <end position="218"/>
    </location>
</feature>
<sequence length="261" mass="28349">MDMFLLRTIISTIAFIIATNFELCFCGCARAEYEIDGECCPMCAPGNRVYWHCTIDTSTTCVPCPESTYTDEPNGLTKCFSCTVCDTVQHLKVKKACTRSADTICEPQEGFHCIKLNKESCELAVEHTECEPGQYIKQTGTAFTDTVCAGCTDGTYSNGSLTACLPHTKCETRGLTEIKAGTSSSDAECEKVTSVGLIVGVTTVLVAVVAVAILSAFIRHRKHKARCSKKSGVHRTLQEPTEDDERINVADSAEPTLINQC</sequence>
<dbReference type="GO" id="GO:0009897">
    <property type="term" value="C:external side of plasma membrane"/>
    <property type="evidence" value="ECO:0007669"/>
    <property type="project" value="TreeGrafter"/>
</dbReference>
<keyword evidence="2" id="KW-1133">Transmembrane helix</keyword>
<feature type="disulfide bond" evidence="1">
    <location>
        <begin position="64"/>
        <end position="79"/>
    </location>
</feature>
<keyword evidence="6" id="KW-0675">Receptor</keyword>
<keyword evidence="3" id="KW-0732">Signal</keyword>
<dbReference type="SMART" id="SM00208">
    <property type="entry name" value="TNFR"/>
    <property type="match status" value="4"/>
</dbReference>
<gene>
    <name evidence="6" type="primary">tnfrsf14</name>
</gene>
<evidence type="ECO:0000256" key="2">
    <source>
        <dbReference type="SAM" id="Phobius"/>
    </source>
</evidence>
<dbReference type="GO" id="GO:0006955">
    <property type="term" value="P:immune response"/>
    <property type="evidence" value="ECO:0007669"/>
    <property type="project" value="InterPro"/>
</dbReference>
<proteinExistence type="predicted"/>
<keyword evidence="5" id="KW-1185">Reference proteome</keyword>
<protein>
    <submittedName>
        <fullName evidence="6">Tumor necrosis factor receptor superfamily member 5 isoform X1</fullName>
    </submittedName>
</protein>
<dbReference type="SUPFAM" id="SSF57586">
    <property type="entry name" value="TNF receptor-like"/>
    <property type="match status" value="2"/>
</dbReference>
<dbReference type="GO" id="GO:0050829">
    <property type="term" value="P:defense response to Gram-negative bacterium"/>
    <property type="evidence" value="ECO:0007669"/>
    <property type="project" value="TreeGrafter"/>
</dbReference>
<dbReference type="GO" id="GO:0006915">
    <property type="term" value="P:apoptotic process"/>
    <property type="evidence" value="ECO:0007669"/>
    <property type="project" value="InterPro"/>
</dbReference>